<evidence type="ECO:0000313" key="3">
    <source>
        <dbReference type="Proteomes" id="UP001166784"/>
    </source>
</evidence>
<feature type="region of interest" description="Disordered" evidence="1">
    <location>
        <begin position="649"/>
        <end position="686"/>
    </location>
</feature>
<dbReference type="Gene3D" id="3.40.50.150">
    <property type="entry name" value="Vaccinia Virus protein VP39"/>
    <property type="match status" value="1"/>
</dbReference>
<keyword evidence="2" id="KW-0489">Methyltransferase</keyword>
<dbReference type="Pfam" id="PF04672">
    <property type="entry name" value="Methyltransf_19"/>
    <property type="match status" value="1"/>
</dbReference>
<keyword evidence="2" id="KW-0808">Transferase</keyword>
<dbReference type="GO" id="GO:0008168">
    <property type="term" value="F:methyltransferase activity"/>
    <property type="evidence" value="ECO:0007669"/>
    <property type="project" value="UniProtKB-KW"/>
</dbReference>
<dbReference type="InterPro" id="IPR042070">
    <property type="entry name" value="PucR_C-HTH_sf"/>
</dbReference>
<dbReference type="Proteomes" id="UP001166784">
    <property type="component" value="Unassembled WGS sequence"/>
</dbReference>
<dbReference type="RefSeq" id="WP_241058126.1">
    <property type="nucleotide sequence ID" value="NZ_JAKWJU010000002.1"/>
</dbReference>
<name>A0ABS9SV75_9ACTN</name>
<reference evidence="2" key="2">
    <citation type="journal article" date="2023" name="Int. J. Syst. Evol. Microbiol.">
        <title>Streptomyces marispadix sp. nov., isolated from marine beach sediment of the Northern Coast of Portugal.</title>
        <authorList>
            <person name="dos Santos J.D.N."/>
            <person name="Vitorino I.R."/>
            <person name="Kallscheuer N."/>
            <person name="Srivastava A."/>
            <person name="Krautwurst S."/>
            <person name="Marz M."/>
            <person name="Jogler C."/>
            <person name="Lobo Da Cunha A."/>
            <person name="Catita J."/>
            <person name="Goncalves H."/>
            <person name="Gonzalez I."/>
            <person name="Reyes F."/>
            <person name="Lage O.M."/>
        </authorList>
    </citation>
    <scope>NUCLEOTIDE SEQUENCE</scope>
    <source>
        <strain evidence="2">M600PL45_2</strain>
    </source>
</reference>
<dbReference type="EMBL" id="JAKWJU010000002">
    <property type="protein sequence ID" value="MCH6160093.1"/>
    <property type="molecule type" value="Genomic_DNA"/>
</dbReference>
<dbReference type="SUPFAM" id="SSF53335">
    <property type="entry name" value="S-adenosyl-L-methionine-dependent methyltransferases"/>
    <property type="match status" value="1"/>
</dbReference>
<evidence type="ECO:0000313" key="2">
    <source>
        <dbReference type="EMBL" id="MCH6160093.1"/>
    </source>
</evidence>
<comment type="caution">
    <text evidence="2">The sequence shown here is derived from an EMBL/GenBank/DDBJ whole genome shotgun (WGS) entry which is preliminary data.</text>
</comment>
<reference evidence="2" key="1">
    <citation type="submission" date="2022-03" db="EMBL/GenBank/DDBJ databases">
        <authorList>
            <person name="Santos J.D.N."/>
            <person name="Kallscheuer N."/>
            <person name="Jogler C."/>
            <person name="Lage O.M."/>
        </authorList>
    </citation>
    <scope>NUCLEOTIDE SEQUENCE</scope>
    <source>
        <strain evidence="2">M600PL45_2</strain>
    </source>
</reference>
<proteinExistence type="predicted"/>
<organism evidence="2 3">
    <name type="scientific">Streptomyces marispadix</name>
    <dbReference type="NCBI Taxonomy" id="2922868"/>
    <lineage>
        <taxon>Bacteria</taxon>
        <taxon>Bacillati</taxon>
        <taxon>Actinomycetota</taxon>
        <taxon>Actinomycetes</taxon>
        <taxon>Kitasatosporales</taxon>
        <taxon>Streptomycetaceae</taxon>
        <taxon>Streptomyces</taxon>
    </lineage>
</organism>
<dbReference type="InterPro" id="IPR051448">
    <property type="entry name" value="CdaR-like_regulators"/>
</dbReference>
<feature type="compositionally biased region" description="Low complexity" evidence="1">
    <location>
        <begin position="120"/>
        <end position="130"/>
    </location>
</feature>
<feature type="compositionally biased region" description="Basic and acidic residues" evidence="1">
    <location>
        <begin position="659"/>
        <end position="671"/>
    </location>
</feature>
<dbReference type="PANTHER" id="PTHR33744:SF1">
    <property type="entry name" value="DNA-BINDING TRANSCRIPTIONAL ACTIVATOR ADER"/>
    <property type="match status" value="1"/>
</dbReference>
<sequence>MLTLGHLTEGAPPLLRWASLGDAPDDPGRVVERITHCGPDGPPVGERTERVLIVTSADGDLEWVRLRAEDAAGVVLCGVPGAPGAADSSPPPGGTPRSGSGPATGAGGTGGAPPPGGTGAAPTGAAPSGPLVLGETGEIPDCGLVPVLTPLIPGGPVRVAEALMGAQIAELKSEVRQVETYANVAAHAMAEGGGPQGVLEWVSREAGARVEVVEGHREQDWPPEVARQTPLLRELVRGREHGPVRASAHGRYVEVWPVGVGPPHRLLIASRDEPWGGRGRFGLEQVAVMVAGLLREEEVTERERRLHAAVQAARTSAFQYLMVGDVTSAGRAVEPLAPGLMAAGVVQVAVVEQAPGEDREEVAAEVEETLQWARALMVLCPVDDSQIIVIWDGAQAPVQTVLEPVAEADPDRAVGVSGRGPLEHAARLYGAAADSVEAARRTPGGVAVHDGRPPLAELLDASARAWARALLSPLERNLAAVERRRLLEVCSAGIAMGAQGAGQLLGLHRDTVTSRLDELTARVGLDRALLGDRAKLDLAMRLADLPPPVPGTAPVGGVRQVLDREAASMWGNGVLSGLSPRLLSALTTWVHHELDMEETAEELGISDTTLAGWLREAGTLTHLPLRKDRPGAVHELLWALYTTGRVRPSAVTGSEDEVERTGRPPSGEDRFPTTTVHGQPRTDEPHPARLYDYFLGGRTNFAADRIAAQHTVEAAPSVAVMARENRAFMLRAVRHLAGKAGVRQFLDLGSGIPTEPNLHQVAQAEAPASRVVYVDDDPVVHAHAQALLPGSPLGRTAFLRADAADPARVLASSEVRDGLDLDQPVALSLVGLLPFVADDREAQEMIRGFVAALAPGSFLTISHLTGDFGPEAADEVCDQYESLTGVRLEPRSRTRVAALLNGLDVVEPGIVAVHRWRSGRAEGDLAEEDARVGSYGAVARVR</sequence>
<evidence type="ECO:0000256" key="1">
    <source>
        <dbReference type="SAM" id="MobiDB-lite"/>
    </source>
</evidence>
<dbReference type="InterPro" id="IPR006764">
    <property type="entry name" value="SAM_dep_MeTrfase_SAV2177_type"/>
</dbReference>
<feature type="region of interest" description="Disordered" evidence="1">
    <location>
        <begin position="83"/>
        <end position="134"/>
    </location>
</feature>
<protein>
    <submittedName>
        <fullName evidence="2">SAM-dependent methyltransferase</fullName>
    </submittedName>
</protein>
<feature type="compositionally biased region" description="Gly residues" evidence="1">
    <location>
        <begin position="102"/>
        <end position="111"/>
    </location>
</feature>
<dbReference type="InterPro" id="IPR029063">
    <property type="entry name" value="SAM-dependent_MTases_sf"/>
</dbReference>
<dbReference type="GO" id="GO:0032259">
    <property type="term" value="P:methylation"/>
    <property type="evidence" value="ECO:0007669"/>
    <property type="project" value="UniProtKB-KW"/>
</dbReference>
<dbReference type="PANTHER" id="PTHR33744">
    <property type="entry name" value="CARBOHYDRATE DIACID REGULATOR"/>
    <property type="match status" value="1"/>
</dbReference>
<dbReference type="Gene3D" id="1.10.10.2840">
    <property type="entry name" value="PucR C-terminal helix-turn-helix domain"/>
    <property type="match status" value="1"/>
</dbReference>
<gene>
    <name evidence="2" type="ORF">MMA15_06560</name>
</gene>
<accession>A0ABS9SV75</accession>
<keyword evidence="3" id="KW-1185">Reference proteome</keyword>